<feature type="region of interest" description="Disordered" evidence="1">
    <location>
        <begin position="174"/>
        <end position="196"/>
    </location>
</feature>
<evidence type="ECO:0000313" key="4">
    <source>
        <dbReference type="Proteomes" id="UP001257948"/>
    </source>
</evidence>
<reference evidence="4" key="1">
    <citation type="submission" date="2023-07" db="EMBL/GenBank/DDBJ databases">
        <title>Draft genome sequence of the endophytic actinobacterium Streptomyces justiciae WPN32, a potential antibiotic producer.</title>
        <authorList>
            <person name="Yasawong M."/>
            <person name="Pana W."/>
            <person name="Ganta P."/>
            <person name="Santapan N."/>
            <person name="Songngamsuk T."/>
            <person name="Phatcharaharikarn M."/>
            <person name="Kerdtoob S."/>
            <person name="Nantapong N."/>
        </authorList>
    </citation>
    <scope>NUCLEOTIDE SEQUENCE [LARGE SCALE GENOMIC DNA]</scope>
    <source>
        <strain evidence="4">WPN32</strain>
    </source>
</reference>
<comment type="caution">
    <text evidence="3">The sequence shown here is derived from an EMBL/GenBank/DDBJ whole genome shotgun (WGS) entry which is preliminary data.</text>
</comment>
<feature type="transmembrane region" description="Helical" evidence="2">
    <location>
        <begin position="41"/>
        <end position="61"/>
    </location>
</feature>
<evidence type="ECO:0000313" key="3">
    <source>
        <dbReference type="EMBL" id="MDT7847221.1"/>
    </source>
</evidence>
<sequence length="196" mass="21547">MSRLARHADRLATGSAALRLRLTTAVQAWIARGRRDDLTGWRAALGCWARLALLGLAGYLLWRLVRAFPNLLWLLSTAWILAAWRAGKTAPEDQDEDGGDASWEASVESVRRLLLEVMGDADAVHLRTVLARLHQDGQWEGHTVTDMRTRLTLLGIPADRNVKVGGIPTWGVRRRDLEAPSPVSAEQTSAEPSTAA</sequence>
<keyword evidence="4" id="KW-1185">Reference proteome</keyword>
<dbReference type="Proteomes" id="UP001257948">
    <property type="component" value="Unassembled WGS sequence"/>
</dbReference>
<accession>A0ABU3M6S3</accession>
<keyword evidence="2" id="KW-0812">Transmembrane</keyword>
<dbReference type="RefSeq" id="WP_314207414.1">
    <property type="nucleotide sequence ID" value="NZ_JAVTLL010000045.1"/>
</dbReference>
<name>A0ABU3M6S3_9ACTN</name>
<keyword evidence="2" id="KW-1133">Transmembrane helix</keyword>
<gene>
    <name evidence="3" type="ORF">RQC66_41515</name>
</gene>
<protein>
    <submittedName>
        <fullName evidence="3">Uncharacterized protein</fullName>
    </submittedName>
</protein>
<feature type="compositionally biased region" description="Polar residues" evidence="1">
    <location>
        <begin position="184"/>
        <end position="196"/>
    </location>
</feature>
<organism evidence="3 4">
    <name type="scientific">Streptomyces justiciae</name>
    <dbReference type="NCBI Taxonomy" id="2780140"/>
    <lineage>
        <taxon>Bacteria</taxon>
        <taxon>Bacillati</taxon>
        <taxon>Actinomycetota</taxon>
        <taxon>Actinomycetes</taxon>
        <taxon>Kitasatosporales</taxon>
        <taxon>Streptomycetaceae</taxon>
        <taxon>Streptomyces</taxon>
    </lineage>
</organism>
<evidence type="ECO:0000256" key="2">
    <source>
        <dbReference type="SAM" id="Phobius"/>
    </source>
</evidence>
<dbReference type="EMBL" id="JAVTLL010000045">
    <property type="protein sequence ID" value="MDT7847221.1"/>
    <property type="molecule type" value="Genomic_DNA"/>
</dbReference>
<proteinExistence type="predicted"/>
<keyword evidence="2" id="KW-0472">Membrane</keyword>
<evidence type="ECO:0000256" key="1">
    <source>
        <dbReference type="SAM" id="MobiDB-lite"/>
    </source>
</evidence>